<evidence type="ECO:0000313" key="3">
    <source>
        <dbReference type="Proteomes" id="UP000694480"/>
    </source>
</evidence>
<sequence>MNYFLSLFISLLCVQFFSAQQNVHFKSVNSTYQAHKTELYAEFKRLYETLSPQQRPFLVEELQQVEQKMDSLENAGYINSLIITKIEEDLSGPSSTRTAPLKDSVGKEVIVPQYPGGIPALRKEVAELFYMDATGLPPTLSTRVHFEVDTLGAVRFAKAEGENLLFNRQAEIALYRLSGTFVPASQGSEKIPYRFQMPFTMRFE</sequence>
<feature type="signal peptide" evidence="1">
    <location>
        <begin position="1"/>
        <end position="19"/>
    </location>
</feature>
<proteinExistence type="predicted"/>
<reference evidence="2" key="1">
    <citation type="submission" date="2020-11" db="EMBL/GenBank/DDBJ databases">
        <title>Genome seq and assembly of Planobacterium sp.</title>
        <authorList>
            <person name="Chhetri G."/>
        </authorList>
    </citation>
    <scope>NUCLEOTIDE SEQUENCE</scope>
    <source>
        <strain evidence="2">GCR5</strain>
    </source>
</reference>
<gene>
    <name evidence="2" type="ORF">IC612_08910</name>
</gene>
<evidence type="ECO:0000256" key="1">
    <source>
        <dbReference type="SAM" id="SignalP"/>
    </source>
</evidence>
<name>A0A930YX72_9FLAO</name>
<dbReference type="AlphaFoldDB" id="A0A930YX72"/>
<dbReference type="EMBL" id="JADKYY010000012">
    <property type="protein sequence ID" value="MBF5027915.1"/>
    <property type="molecule type" value="Genomic_DNA"/>
</dbReference>
<keyword evidence="3" id="KW-1185">Reference proteome</keyword>
<evidence type="ECO:0008006" key="4">
    <source>
        <dbReference type="Google" id="ProtNLM"/>
    </source>
</evidence>
<feature type="chain" id="PRO_5037480849" description="TonB C-terminal domain-containing protein" evidence="1">
    <location>
        <begin position="20"/>
        <end position="204"/>
    </location>
</feature>
<keyword evidence="1" id="KW-0732">Signal</keyword>
<dbReference type="Proteomes" id="UP000694480">
    <property type="component" value="Unassembled WGS sequence"/>
</dbReference>
<organism evidence="2 3">
    <name type="scientific">Planobacterium oryzisoli</name>
    <dbReference type="NCBI Taxonomy" id="2771435"/>
    <lineage>
        <taxon>Bacteria</taxon>
        <taxon>Pseudomonadati</taxon>
        <taxon>Bacteroidota</taxon>
        <taxon>Flavobacteriia</taxon>
        <taxon>Flavobacteriales</taxon>
        <taxon>Weeksellaceae</taxon>
        <taxon>Chryseobacterium group</taxon>
        <taxon>Chryseobacterium</taxon>
    </lineage>
</organism>
<evidence type="ECO:0000313" key="2">
    <source>
        <dbReference type="EMBL" id="MBF5027915.1"/>
    </source>
</evidence>
<protein>
    <recommendedName>
        <fullName evidence="4">TonB C-terminal domain-containing protein</fullName>
    </recommendedName>
</protein>
<accession>A0A930YX72</accession>
<comment type="caution">
    <text evidence="2">The sequence shown here is derived from an EMBL/GenBank/DDBJ whole genome shotgun (WGS) entry which is preliminary data.</text>
</comment>
<dbReference type="RefSeq" id="WP_194739841.1">
    <property type="nucleotide sequence ID" value="NZ_JADKYY010000012.1"/>
</dbReference>